<evidence type="ECO:0000256" key="6">
    <source>
        <dbReference type="ARBA" id="ARBA00023029"/>
    </source>
</evidence>
<dbReference type="InterPro" id="IPR036890">
    <property type="entry name" value="HATPase_C_sf"/>
</dbReference>
<feature type="domain" description="DNA topoisomerase type IIA subunit B" evidence="9">
    <location>
        <begin position="183"/>
        <end position="310"/>
    </location>
</feature>
<gene>
    <name evidence="10" type="ORF">GXP67_25785</name>
</gene>
<evidence type="ECO:0000256" key="7">
    <source>
        <dbReference type="ARBA" id="ARBA00023125"/>
    </source>
</evidence>
<evidence type="ECO:0000259" key="9">
    <source>
        <dbReference type="Pfam" id="PF00204"/>
    </source>
</evidence>
<proteinExistence type="inferred from homology"/>
<evidence type="ECO:0000256" key="5">
    <source>
        <dbReference type="ARBA" id="ARBA00022840"/>
    </source>
</evidence>
<evidence type="ECO:0000256" key="8">
    <source>
        <dbReference type="ARBA" id="ARBA00023235"/>
    </source>
</evidence>
<comment type="catalytic activity">
    <reaction evidence="1">
        <text>ATP-dependent breakage, passage and rejoining of double-stranded DNA.</text>
        <dbReference type="EC" id="5.6.2.2"/>
    </reaction>
</comment>
<dbReference type="InterPro" id="IPR014721">
    <property type="entry name" value="Ribsml_uS5_D2-typ_fold_subgr"/>
</dbReference>
<dbReference type="EC" id="5.6.2.2" evidence="3"/>
<keyword evidence="7" id="KW-0238">DNA-binding</keyword>
<keyword evidence="5" id="KW-0067">ATP-binding</keyword>
<evidence type="ECO:0000256" key="2">
    <source>
        <dbReference type="ARBA" id="ARBA00010708"/>
    </source>
</evidence>
<protein>
    <recommendedName>
        <fullName evidence="3">DNA topoisomerase (ATP-hydrolyzing)</fullName>
        <ecNumber evidence="3">5.6.2.2</ecNumber>
    </recommendedName>
</protein>
<dbReference type="PANTHER" id="PTHR45866">
    <property type="entry name" value="DNA GYRASE/TOPOISOMERASE SUBUNIT B"/>
    <property type="match status" value="1"/>
</dbReference>
<dbReference type="RefSeq" id="WP_162445797.1">
    <property type="nucleotide sequence ID" value="NZ_CP048222.1"/>
</dbReference>
<keyword evidence="11" id="KW-1185">Reference proteome</keyword>
<comment type="similarity">
    <text evidence="2">Belongs to the type II topoisomerase GyrB family.</text>
</comment>
<dbReference type="SUPFAM" id="SSF54211">
    <property type="entry name" value="Ribosomal protein S5 domain 2-like"/>
    <property type="match status" value="1"/>
</dbReference>
<evidence type="ECO:0000313" key="11">
    <source>
        <dbReference type="Proteomes" id="UP000480178"/>
    </source>
</evidence>
<dbReference type="GO" id="GO:0005524">
    <property type="term" value="F:ATP binding"/>
    <property type="evidence" value="ECO:0007669"/>
    <property type="project" value="UniProtKB-KW"/>
</dbReference>
<evidence type="ECO:0000256" key="3">
    <source>
        <dbReference type="ARBA" id="ARBA00012895"/>
    </source>
</evidence>
<dbReference type="AlphaFoldDB" id="A0A6C0GQC8"/>
<dbReference type="KEGG" id="rhoz:GXP67_25785"/>
<accession>A0A6C0GQC8</accession>
<dbReference type="Pfam" id="PF00204">
    <property type="entry name" value="DNA_gyraseB"/>
    <property type="match status" value="1"/>
</dbReference>
<name>A0A6C0GQC8_9BACT</name>
<dbReference type="Gene3D" id="3.30.230.10">
    <property type="match status" value="1"/>
</dbReference>
<sequence>MTDLPNRTAFEESVRKRPKMYIGDDHIRLFEGLFIECIELCQIEEIMFEINIIRENKFSLGLSSPHNLKPFLDSLLLENTQFRIYLLKVLKIISEEFEIATNPAKTEILFSFDKNVINDLTIDYFKLSEKMHQLALLNRKAEILIIDKRGKYVNQNYYHFPQGVFYLFDRAITEALGNPEFKITFDGEIGSNKYQIGLAYRTDWYPTPNVISFANDVHTICGGSLVEGILEGLIKACRIYVKENNLTTLKIRIKKFVNGFILVCAVRGDNFIYGGNFKETLEDTPVREQSKQLMTKLVLDFLKSEKEKADIFLWRFDPSKLMSKIF</sequence>
<organism evidence="10 11">
    <name type="scientific">Rhodocytophaga rosea</name>
    <dbReference type="NCBI Taxonomy" id="2704465"/>
    <lineage>
        <taxon>Bacteria</taxon>
        <taxon>Pseudomonadati</taxon>
        <taxon>Bacteroidota</taxon>
        <taxon>Cytophagia</taxon>
        <taxon>Cytophagales</taxon>
        <taxon>Rhodocytophagaceae</taxon>
        <taxon>Rhodocytophaga</taxon>
    </lineage>
</organism>
<dbReference type="GO" id="GO:0006265">
    <property type="term" value="P:DNA topological change"/>
    <property type="evidence" value="ECO:0007669"/>
    <property type="project" value="InterPro"/>
</dbReference>
<keyword evidence="6" id="KW-0799">Topoisomerase</keyword>
<reference evidence="10 11" key="1">
    <citation type="submission" date="2020-01" db="EMBL/GenBank/DDBJ databases">
        <authorList>
            <person name="Kim M.K."/>
        </authorList>
    </citation>
    <scope>NUCLEOTIDE SEQUENCE [LARGE SCALE GENOMIC DNA]</scope>
    <source>
        <strain evidence="10 11">172606-1</strain>
    </source>
</reference>
<dbReference type="GO" id="GO:0003677">
    <property type="term" value="F:DNA binding"/>
    <property type="evidence" value="ECO:0007669"/>
    <property type="project" value="UniProtKB-KW"/>
</dbReference>
<evidence type="ECO:0000313" key="10">
    <source>
        <dbReference type="EMBL" id="QHT69813.1"/>
    </source>
</evidence>
<dbReference type="GO" id="GO:0003918">
    <property type="term" value="F:DNA topoisomerase type II (double strand cut, ATP-hydrolyzing) activity"/>
    <property type="evidence" value="ECO:0007669"/>
    <property type="project" value="UniProtKB-EC"/>
</dbReference>
<dbReference type="Proteomes" id="UP000480178">
    <property type="component" value="Chromosome"/>
</dbReference>
<dbReference type="PANTHER" id="PTHR45866:SF1">
    <property type="entry name" value="DNA GYRASE SUBUNIT B, MITOCHONDRIAL"/>
    <property type="match status" value="1"/>
</dbReference>
<evidence type="ECO:0000256" key="4">
    <source>
        <dbReference type="ARBA" id="ARBA00022741"/>
    </source>
</evidence>
<dbReference type="Gene3D" id="3.30.565.10">
    <property type="entry name" value="Histidine kinase-like ATPase, C-terminal domain"/>
    <property type="match status" value="1"/>
</dbReference>
<dbReference type="InterPro" id="IPR013506">
    <property type="entry name" value="Topo_IIA_bsu_dom2"/>
</dbReference>
<evidence type="ECO:0000256" key="1">
    <source>
        <dbReference type="ARBA" id="ARBA00000185"/>
    </source>
</evidence>
<dbReference type="InterPro" id="IPR020568">
    <property type="entry name" value="Ribosomal_Su5_D2-typ_SF"/>
</dbReference>
<dbReference type="EMBL" id="CP048222">
    <property type="protein sequence ID" value="QHT69813.1"/>
    <property type="molecule type" value="Genomic_DNA"/>
</dbReference>
<keyword evidence="8" id="KW-0413">Isomerase</keyword>
<keyword evidence="4" id="KW-0547">Nucleotide-binding</keyword>